<keyword evidence="1" id="KW-0732">Signal</keyword>
<sequence>MLQSLAIPELIECLLAMTVCNINNESCMTGKCNSCPRGAALKSSITSSLVLTQIWRQLFWSVNRQVECAIAYKQCFSPLTTSWTWFLR</sequence>
<proteinExistence type="predicted"/>
<organism evidence="2">
    <name type="scientific">Rhipicephalus microplus</name>
    <name type="common">Cattle tick</name>
    <name type="synonym">Boophilus microplus</name>
    <dbReference type="NCBI Taxonomy" id="6941"/>
    <lineage>
        <taxon>Eukaryota</taxon>
        <taxon>Metazoa</taxon>
        <taxon>Ecdysozoa</taxon>
        <taxon>Arthropoda</taxon>
        <taxon>Chelicerata</taxon>
        <taxon>Arachnida</taxon>
        <taxon>Acari</taxon>
        <taxon>Parasitiformes</taxon>
        <taxon>Ixodida</taxon>
        <taxon>Ixodoidea</taxon>
        <taxon>Ixodidae</taxon>
        <taxon>Rhipicephalinae</taxon>
        <taxon>Rhipicephalus</taxon>
        <taxon>Boophilus</taxon>
    </lineage>
</organism>
<feature type="signal peptide" evidence="1">
    <location>
        <begin position="1"/>
        <end position="16"/>
    </location>
</feature>
<protein>
    <submittedName>
        <fullName evidence="2">Putative secreted protein</fullName>
    </submittedName>
</protein>
<dbReference type="AlphaFoldDB" id="A0A6G5A308"/>
<dbReference type="EMBL" id="GIKN01003081">
    <property type="protein sequence ID" value="NIE45354.1"/>
    <property type="molecule type" value="Transcribed_RNA"/>
</dbReference>
<name>A0A6G5A308_RHIMP</name>
<evidence type="ECO:0000256" key="1">
    <source>
        <dbReference type="SAM" id="SignalP"/>
    </source>
</evidence>
<accession>A0A6G5A308</accession>
<feature type="chain" id="PRO_5026241025" evidence="1">
    <location>
        <begin position="17"/>
        <end position="88"/>
    </location>
</feature>
<evidence type="ECO:0000313" key="2">
    <source>
        <dbReference type="EMBL" id="NIE45354.1"/>
    </source>
</evidence>
<reference evidence="2" key="1">
    <citation type="submission" date="2020-03" db="EMBL/GenBank/DDBJ databases">
        <title>A transcriptome and proteome of the tick Rhipicephalus microplus shaped by the genetic composition of its hosts and developmental stage.</title>
        <authorList>
            <person name="Garcia G.R."/>
            <person name="Ribeiro J.M.C."/>
            <person name="Maruyama S.R."/>
            <person name="Gardinasse L.G."/>
            <person name="Nelson K."/>
            <person name="Ferreira B.R."/>
            <person name="Andrade T.G."/>
            <person name="Santos I.K.F.M."/>
        </authorList>
    </citation>
    <scope>NUCLEOTIDE SEQUENCE</scope>
    <source>
        <strain evidence="2">NSGR</strain>
        <tissue evidence="2">Salivary glands</tissue>
    </source>
</reference>